<dbReference type="eggNOG" id="COG5001">
    <property type="taxonomic scope" value="Bacteria"/>
</dbReference>
<evidence type="ECO:0000259" key="3">
    <source>
        <dbReference type="PROSITE" id="PS50887"/>
    </source>
</evidence>
<keyword evidence="5" id="KW-1185">Reference proteome</keyword>
<keyword evidence="1" id="KW-1133">Transmembrane helix</keyword>
<feature type="transmembrane region" description="Helical" evidence="1">
    <location>
        <begin position="321"/>
        <end position="340"/>
    </location>
</feature>
<dbReference type="HOGENOM" id="CLU_000445_70_44_6"/>
<dbReference type="KEGG" id="mme:Marme_2421"/>
<dbReference type="NCBIfam" id="TIGR00254">
    <property type="entry name" value="GGDEF"/>
    <property type="match status" value="1"/>
</dbReference>
<dbReference type="InterPro" id="IPR001633">
    <property type="entry name" value="EAL_dom"/>
</dbReference>
<dbReference type="SUPFAM" id="SSF55073">
    <property type="entry name" value="Nucleotide cyclase"/>
    <property type="match status" value="1"/>
</dbReference>
<dbReference type="Gene3D" id="3.30.70.270">
    <property type="match status" value="1"/>
</dbReference>
<accession>F2JV00</accession>
<evidence type="ECO:0000313" key="5">
    <source>
        <dbReference type="Proteomes" id="UP000001062"/>
    </source>
</evidence>
<dbReference type="InterPro" id="IPR000160">
    <property type="entry name" value="GGDEF_dom"/>
</dbReference>
<dbReference type="Pfam" id="PF00990">
    <property type="entry name" value="GGDEF"/>
    <property type="match status" value="1"/>
</dbReference>
<dbReference type="SMART" id="SM00267">
    <property type="entry name" value="GGDEF"/>
    <property type="match status" value="1"/>
</dbReference>
<dbReference type="CDD" id="cd12914">
    <property type="entry name" value="PDC1_DGC_like"/>
    <property type="match status" value="1"/>
</dbReference>
<dbReference type="AlphaFoldDB" id="F2JV00"/>
<sequence length="793" mass="90424">MVYNGSGERMTSIKKNIWLTFYITATIWLLFFGAATYVSYQTVYDEYTAEQKKLMTLTSNSLQSLFRQYEVLLDLITKEMKIENGLPDKRKAQAIMDTIIDVDPSMVGVGLFTPDGEAYVASSGITLPPKFNILAQKENRESFLRTLKEEHMVLGRTYQSKVLNTIAFPLRKAMRDKDGKVVFVLSTVVDLNKAFDFLINKKNTQFSSDLYIFREHDHYFQMVLTKGLVDPSIYSYQIPDSERSRAIESLESELGISYQTIKDKELDIIIDSHQPTLDANNPSDENTKAVSKYIPDYGLWVEAKIDDASIRSLFLNKAKTLIIVFVGSLLFIFILFRGIAISEQRKKAALQYQANHDYLTELHNRYYLDQQLVRSGTETPFFMIFIDLDNFKAINDGYGHELGDKVLKSVAQRLKVFVSDSDLLIRYSGDEFIIVVYNEIHQTIVTRCENILSSFEQPCVIDDYSFVLSASIGVAAYPEDGTDLDELKRYADLAMYESKKTLNTITFFQEDFREAYKYRAQMEQELKQAIVLDEFYMVYQPQIMRNGGLFGVEALVRWENKTLGMVPPDKFIPVAESSGAILAIGDFIIERSFQDIVEVQRDTGINISVSINISIKQFQHKHFLNKLVKLIEKHAFIYVELVLEVTENLFIDDVIGIQAIMHKIKSKGIRISLDDFGTGYSSLSLLSHLPIDELKIDKSFISEITTDPKTRAMVEGIIAIAQQLNFTTVVEGVETEEQRQILQSLECDIFQGYHFSKPLKVHDLKTFIQSPTVIVSPTPPGISPPDTSPPHNE</sequence>
<dbReference type="Gene3D" id="3.20.20.450">
    <property type="entry name" value="EAL domain"/>
    <property type="match status" value="1"/>
</dbReference>
<feature type="domain" description="GGDEF" evidence="3">
    <location>
        <begin position="379"/>
        <end position="510"/>
    </location>
</feature>
<evidence type="ECO:0000313" key="4">
    <source>
        <dbReference type="EMBL" id="ADZ91654.1"/>
    </source>
</evidence>
<dbReference type="SUPFAM" id="SSF141868">
    <property type="entry name" value="EAL domain-like"/>
    <property type="match status" value="1"/>
</dbReference>
<evidence type="ECO:0000256" key="1">
    <source>
        <dbReference type="SAM" id="Phobius"/>
    </source>
</evidence>
<proteinExistence type="predicted"/>
<dbReference type="InterPro" id="IPR029787">
    <property type="entry name" value="Nucleotide_cyclase"/>
</dbReference>
<organism evidence="4 5">
    <name type="scientific">Marinomonas mediterranea (strain ATCC 700492 / JCM 21426 / NBRC 103028 / MMB-1)</name>
    <dbReference type="NCBI Taxonomy" id="717774"/>
    <lineage>
        <taxon>Bacteria</taxon>
        <taxon>Pseudomonadati</taxon>
        <taxon>Pseudomonadota</taxon>
        <taxon>Gammaproteobacteria</taxon>
        <taxon>Oceanospirillales</taxon>
        <taxon>Oceanospirillaceae</taxon>
        <taxon>Marinomonas</taxon>
    </lineage>
</organism>
<dbReference type="PANTHER" id="PTHR44757">
    <property type="entry name" value="DIGUANYLATE CYCLASE DGCP"/>
    <property type="match status" value="1"/>
</dbReference>
<dbReference type="InterPro" id="IPR052155">
    <property type="entry name" value="Biofilm_reg_signaling"/>
</dbReference>
<dbReference type="CDD" id="cd01949">
    <property type="entry name" value="GGDEF"/>
    <property type="match status" value="1"/>
</dbReference>
<dbReference type="PATRIC" id="fig|717774.3.peg.2504"/>
<keyword evidence="1" id="KW-0812">Transmembrane</keyword>
<dbReference type="InterPro" id="IPR035919">
    <property type="entry name" value="EAL_sf"/>
</dbReference>
<dbReference type="CDD" id="cd01948">
    <property type="entry name" value="EAL"/>
    <property type="match status" value="1"/>
</dbReference>
<feature type="transmembrane region" description="Helical" evidence="1">
    <location>
        <begin position="21"/>
        <end position="40"/>
    </location>
</feature>
<dbReference type="Proteomes" id="UP000001062">
    <property type="component" value="Chromosome"/>
</dbReference>
<evidence type="ECO:0000259" key="2">
    <source>
        <dbReference type="PROSITE" id="PS50883"/>
    </source>
</evidence>
<feature type="domain" description="EAL" evidence="2">
    <location>
        <begin position="519"/>
        <end position="772"/>
    </location>
</feature>
<dbReference type="PROSITE" id="PS50883">
    <property type="entry name" value="EAL"/>
    <property type="match status" value="1"/>
</dbReference>
<protein>
    <submittedName>
        <fullName evidence="4">Diguanylate cyclase/phosphodiesterase</fullName>
    </submittedName>
</protein>
<gene>
    <name evidence="4" type="ordered locus">Marme_2421</name>
</gene>
<reference evidence="4 5" key="1">
    <citation type="journal article" date="2012" name="Stand. Genomic Sci.">
        <title>Complete genome sequence of the melanogenic marine bacterium Marinomonas mediterranea type strain (MMB-1(T)).</title>
        <authorList>
            <person name="Lucas-Elio P."/>
            <person name="Goodwin L."/>
            <person name="Woyke T."/>
            <person name="Pitluck S."/>
            <person name="Nolan M."/>
            <person name="Kyrpides N.C."/>
            <person name="Detter J.C."/>
            <person name="Copeland A."/>
            <person name="Teshima H."/>
            <person name="Bruce D."/>
            <person name="Detter C."/>
            <person name="Tapia R."/>
            <person name="Han S."/>
            <person name="Land M.L."/>
            <person name="Ivanova N."/>
            <person name="Mikhailova N."/>
            <person name="Johnston A.W."/>
            <person name="Sanchez-Amat A."/>
        </authorList>
    </citation>
    <scope>NUCLEOTIDE SEQUENCE [LARGE SCALE GENOMIC DNA]</scope>
    <source>
        <strain evidence="5">ATCC 700492 / JCM 21426 / NBRC 103028 / MMB-1</strain>
    </source>
</reference>
<name>F2JV00_MARM1</name>
<dbReference type="EMBL" id="CP002583">
    <property type="protein sequence ID" value="ADZ91654.1"/>
    <property type="molecule type" value="Genomic_DNA"/>
</dbReference>
<keyword evidence="1" id="KW-0472">Membrane</keyword>
<dbReference type="STRING" id="717774.Marme_2421"/>
<dbReference type="PANTHER" id="PTHR44757:SF2">
    <property type="entry name" value="BIOFILM ARCHITECTURE MAINTENANCE PROTEIN MBAA"/>
    <property type="match status" value="1"/>
</dbReference>
<dbReference type="SMART" id="SM00052">
    <property type="entry name" value="EAL"/>
    <property type="match status" value="1"/>
</dbReference>
<dbReference type="InterPro" id="IPR043128">
    <property type="entry name" value="Rev_trsase/Diguanyl_cyclase"/>
</dbReference>
<dbReference type="Pfam" id="PF00563">
    <property type="entry name" value="EAL"/>
    <property type="match status" value="1"/>
</dbReference>
<dbReference type="Gene3D" id="3.30.450.20">
    <property type="entry name" value="PAS domain"/>
    <property type="match status" value="1"/>
</dbReference>
<dbReference type="PROSITE" id="PS50887">
    <property type="entry name" value="GGDEF"/>
    <property type="match status" value="1"/>
</dbReference>